<dbReference type="SUPFAM" id="SSF53335">
    <property type="entry name" value="S-adenosyl-L-methionine-dependent methyltransferases"/>
    <property type="match status" value="1"/>
</dbReference>
<dbReference type="InterPro" id="IPR041698">
    <property type="entry name" value="Methyltransf_25"/>
</dbReference>
<dbReference type="Gene3D" id="3.40.50.150">
    <property type="entry name" value="Vaccinia Virus protein VP39"/>
    <property type="match status" value="1"/>
</dbReference>
<keyword evidence="3" id="KW-1185">Reference proteome</keyword>
<accession>A0A5P9JQX7</accession>
<proteinExistence type="predicted"/>
<dbReference type="InterPro" id="IPR029063">
    <property type="entry name" value="SAM-dependent_MTases_sf"/>
</dbReference>
<gene>
    <name evidence="2" type="ORF">GDR74_00070</name>
</gene>
<dbReference type="PANTHER" id="PTHR43591:SF109">
    <property type="entry name" value="METHYLTRANSFERASE TYPE 11 DOMAIN-CONTAINING PROTEIN"/>
    <property type="match status" value="1"/>
</dbReference>
<feature type="domain" description="Methyltransferase" evidence="1">
    <location>
        <begin position="65"/>
        <end position="161"/>
    </location>
</feature>
<dbReference type="PANTHER" id="PTHR43591">
    <property type="entry name" value="METHYLTRANSFERASE"/>
    <property type="match status" value="1"/>
</dbReference>
<evidence type="ECO:0000259" key="1">
    <source>
        <dbReference type="Pfam" id="PF13649"/>
    </source>
</evidence>
<sequence length="239" mass="25598">MPCGCSASAAMREDGMTSNPRPFVPALGLHSLTGFYDGLIARFLAEDAWKARLVATIAPKPGDVIADLGCGTGTLASMLKAACPEASVIGIDPDPVMLGRARAKAAETNLDIRFEQAFADALPLAGGSATAVVSSLVFHHLEQPTKRAAFAEAFRVLRPGGRIVIADWAEPDNLLMRLAYVPVQVFDGFPNTRDNLRGLLPVLVRQAGFADVREVYRRRTIFGNLAFLHGMKPVGRNSP</sequence>
<keyword evidence="2" id="KW-0808">Transferase</keyword>
<organism evidence="2 3">
    <name type="scientific">Microvirga thermotolerans</name>
    <dbReference type="NCBI Taxonomy" id="2651334"/>
    <lineage>
        <taxon>Bacteria</taxon>
        <taxon>Pseudomonadati</taxon>
        <taxon>Pseudomonadota</taxon>
        <taxon>Alphaproteobacteria</taxon>
        <taxon>Hyphomicrobiales</taxon>
        <taxon>Methylobacteriaceae</taxon>
        <taxon>Microvirga</taxon>
    </lineage>
</organism>
<reference evidence="2 3" key="1">
    <citation type="submission" date="2019-10" db="EMBL/GenBank/DDBJ databases">
        <title>Isolation, Identification of Microvirga thermotolerans HR1, a novel thermophilic bacterium and Comparative Genomics of the genus Microvirga.</title>
        <authorList>
            <person name="Li J."/>
            <person name="Zhang W."/>
            <person name="Lin M."/>
            <person name="Wang J."/>
        </authorList>
    </citation>
    <scope>NUCLEOTIDE SEQUENCE [LARGE SCALE GENOMIC DNA]</scope>
    <source>
        <strain evidence="2 3">HR1</strain>
    </source>
</reference>
<keyword evidence="2" id="KW-0489">Methyltransferase</keyword>
<dbReference type="GO" id="GO:0008168">
    <property type="term" value="F:methyltransferase activity"/>
    <property type="evidence" value="ECO:0007669"/>
    <property type="project" value="UniProtKB-KW"/>
</dbReference>
<dbReference type="KEGG" id="mico:GDR74_00070"/>
<dbReference type="GO" id="GO:0032259">
    <property type="term" value="P:methylation"/>
    <property type="evidence" value="ECO:0007669"/>
    <property type="project" value="UniProtKB-KW"/>
</dbReference>
<evidence type="ECO:0000313" key="3">
    <source>
        <dbReference type="Proteomes" id="UP000325614"/>
    </source>
</evidence>
<dbReference type="Pfam" id="PF13649">
    <property type="entry name" value="Methyltransf_25"/>
    <property type="match status" value="1"/>
</dbReference>
<evidence type="ECO:0000313" key="2">
    <source>
        <dbReference type="EMBL" id="QFU14733.1"/>
    </source>
</evidence>
<dbReference type="AlphaFoldDB" id="A0A5P9JQX7"/>
<name>A0A5P9JQX7_9HYPH</name>
<protein>
    <submittedName>
        <fullName evidence="2">Methyltransferase domain-containing protein</fullName>
    </submittedName>
</protein>
<dbReference type="EMBL" id="CP045423">
    <property type="protein sequence ID" value="QFU14733.1"/>
    <property type="molecule type" value="Genomic_DNA"/>
</dbReference>
<dbReference type="Proteomes" id="UP000325614">
    <property type="component" value="Chromosome"/>
</dbReference>
<dbReference type="CDD" id="cd02440">
    <property type="entry name" value="AdoMet_MTases"/>
    <property type="match status" value="1"/>
</dbReference>